<keyword evidence="14 16" id="KW-0472">Membrane</keyword>
<feature type="transmembrane region" description="Helical" evidence="16">
    <location>
        <begin position="61"/>
        <end position="80"/>
    </location>
</feature>
<dbReference type="RefSeq" id="YP_002971056.1">
    <property type="nucleotide sequence ID" value="NC_012844.1"/>
</dbReference>
<keyword evidence="8" id="KW-1278">Translocase</keyword>
<evidence type="ECO:0000256" key="2">
    <source>
        <dbReference type="ARBA" id="ARBA00009025"/>
    </source>
</evidence>
<comment type="function">
    <text evidence="16">Core subunit of the mitochondrial membrane respiratory chain NADH dehydrogenase (Complex I) which catalyzes electron transfer from NADH through the respiratory chain, using ubiquinone as an electron acceptor. Essential for the catalytic activity and assembly of complex I.</text>
</comment>
<dbReference type="PANTHER" id="PTHR43507:SF20">
    <property type="entry name" value="NADH-UBIQUINONE OXIDOREDUCTASE CHAIN 4"/>
    <property type="match status" value="1"/>
</dbReference>
<dbReference type="GeneID" id="7996720"/>
<dbReference type="EMBL" id="FJ379296">
    <property type="protein sequence ID" value="ACI95101.1"/>
    <property type="molecule type" value="Genomic_DNA"/>
</dbReference>
<evidence type="ECO:0000256" key="8">
    <source>
        <dbReference type="ARBA" id="ARBA00022967"/>
    </source>
</evidence>
<evidence type="ECO:0000256" key="12">
    <source>
        <dbReference type="ARBA" id="ARBA00023075"/>
    </source>
</evidence>
<dbReference type="GO" id="GO:0048039">
    <property type="term" value="F:ubiquinone binding"/>
    <property type="evidence" value="ECO:0007669"/>
    <property type="project" value="TreeGrafter"/>
</dbReference>
<keyword evidence="6 16" id="KW-0679">Respiratory chain</keyword>
<dbReference type="PANTHER" id="PTHR43507">
    <property type="entry name" value="NADH-UBIQUINONE OXIDOREDUCTASE CHAIN 4"/>
    <property type="match status" value="1"/>
</dbReference>
<reference evidence="19" key="1">
    <citation type="journal article" date="2010" name="Mol. Biol. Rep.">
        <title>The complete mitochondrial genomes of the whistling duck (Dendrocygna javanica) and black swan (Cygnus atratus): dating evolutionary divergence in Galloanserae.</title>
        <authorList>
            <person name="Jiang F."/>
            <person name="Miao Y."/>
            <person name="Liang W."/>
            <person name="Ye H."/>
            <person name="Liu H."/>
            <person name="Liu B."/>
        </authorList>
    </citation>
    <scope>NUCLEOTIDE SEQUENCE</scope>
</reference>
<feature type="domain" description="NADH:ubiquinone oxidoreductase chain 4 N-terminal" evidence="18">
    <location>
        <begin position="1"/>
        <end position="108"/>
    </location>
</feature>
<feature type="transmembrane region" description="Helical" evidence="16">
    <location>
        <begin position="381"/>
        <end position="414"/>
    </location>
</feature>
<evidence type="ECO:0000256" key="1">
    <source>
        <dbReference type="ARBA" id="ARBA00004225"/>
    </source>
</evidence>
<keyword evidence="11 16" id="KW-0520">NAD</keyword>
<evidence type="ECO:0000259" key="18">
    <source>
        <dbReference type="Pfam" id="PF01059"/>
    </source>
</evidence>
<feature type="transmembrane region" description="Helical" evidence="16">
    <location>
        <begin position="341"/>
        <end position="361"/>
    </location>
</feature>
<feature type="transmembrane region" description="Helical" evidence="16">
    <location>
        <begin position="145"/>
        <end position="169"/>
    </location>
</feature>
<evidence type="ECO:0000256" key="10">
    <source>
        <dbReference type="ARBA" id="ARBA00022989"/>
    </source>
</evidence>
<dbReference type="GO" id="GO:0042773">
    <property type="term" value="P:ATP synthesis coupled electron transport"/>
    <property type="evidence" value="ECO:0007669"/>
    <property type="project" value="InterPro"/>
</dbReference>
<feature type="transmembrane region" description="Helical" evidence="16">
    <location>
        <begin position="309"/>
        <end position="329"/>
    </location>
</feature>
<name>C5H9Y1_9AVES</name>
<comment type="subcellular location">
    <subcellularLocation>
        <location evidence="1 16">Mitochondrion membrane</location>
        <topology evidence="1 16">Multi-pass membrane protein</topology>
    </subcellularLocation>
</comment>
<feature type="transmembrane region" description="Helical" evidence="16">
    <location>
        <begin position="256"/>
        <end position="273"/>
    </location>
</feature>
<feature type="transmembrane region" description="Helical" evidence="16">
    <location>
        <begin position="224"/>
        <end position="244"/>
    </location>
</feature>
<evidence type="ECO:0000256" key="15">
    <source>
        <dbReference type="ARBA" id="ARBA00049551"/>
    </source>
</evidence>
<keyword evidence="9 16" id="KW-0249">Electron transport</keyword>
<evidence type="ECO:0000256" key="4">
    <source>
        <dbReference type="ARBA" id="ARBA00021006"/>
    </source>
</evidence>
<evidence type="ECO:0000256" key="16">
    <source>
        <dbReference type="RuleBase" id="RU003297"/>
    </source>
</evidence>
<dbReference type="GO" id="GO:0015990">
    <property type="term" value="P:electron transport coupled proton transport"/>
    <property type="evidence" value="ECO:0007669"/>
    <property type="project" value="TreeGrafter"/>
</dbReference>
<feature type="transmembrane region" description="Helical" evidence="16">
    <location>
        <begin position="285"/>
        <end position="303"/>
    </location>
</feature>
<dbReference type="CTD" id="4538"/>
<evidence type="ECO:0000313" key="19">
    <source>
        <dbReference type="EMBL" id="ACI95101.1"/>
    </source>
</evidence>
<dbReference type="InterPro" id="IPR010227">
    <property type="entry name" value="NADH_Q_OxRdtase_chainM/4"/>
</dbReference>
<feature type="transmembrane region" description="Helical" evidence="16">
    <location>
        <begin position="189"/>
        <end position="212"/>
    </location>
</feature>
<sequence length="459" mass="51110">MLKIILPTVMLLPTALLSPPKFLWTNTTAYSFLIAALSLQWLLPTYYPYKCLTQWTGINQISSPLLVLSCWLLPLMIMASQNHLQQEPMPRKRIFISTLIMVQPFILLAFSATELALFYISFEATLIPTLILITRWGNQPERLSAGIYLLFYTLISSLPLLIAIMHLYVKIGTLHLPTLELTHPAVSNTWTGVMTGLALLLAFMVKAPLYGLHLWLPKAHVEAPIAGSMLLAALLLKLGGYGIMRVTLLMGPLSNTLHYPFLTLALWGALMTSSTCLRQPDLKSLIAYSSVSHMGLVIAAGMIQTHWSFSGAMILMISHGLTSSMLFCLANTNYERTHSRILLLTRGLQPLLPLMATWWLLANLTNMALPPTTNLMAELTIMITLFNWSAFTIILTGIATLLTASYTLFMLLMTQRGPTPSHITSMQNSTTREHLLMALHIIPMFLLILKPELISGIPL</sequence>
<dbReference type="EC" id="7.1.1.2" evidence="3 16"/>
<keyword evidence="10 16" id="KW-1133">Transmembrane helix</keyword>
<comment type="similarity">
    <text evidence="2 16">Belongs to the complex I subunit 4 family.</text>
</comment>
<keyword evidence="12 16" id="KW-0830">Ubiquinone</keyword>
<evidence type="ECO:0000256" key="14">
    <source>
        <dbReference type="ARBA" id="ARBA00023136"/>
    </source>
</evidence>
<dbReference type="InterPro" id="IPR001750">
    <property type="entry name" value="ND/Mrp_TM"/>
</dbReference>
<geneLocation type="mitochondrion" evidence="19"/>
<evidence type="ECO:0000256" key="7">
    <source>
        <dbReference type="ARBA" id="ARBA00022692"/>
    </source>
</evidence>
<evidence type="ECO:0000256" key="9">
    <source>
        <dbReference type="ARBA" id="ARBA00022982"/>
    </source>
</evidence>
<evidence type="ECO:0000256" key="11">
    <source>
        <dbReference type="ARBA" id="ARBA00023027"/>
    </source>
</evidence>
<dbReference type="InterPro" id="IPR003918">
    <property type="entry name" value="NADH_UbQ_OxRdtase"/>
</dbReference>
<dbReference type="PRINTS" id="PR01437">
    <property type="entry name" value="NUOXDRDTASE4"/>
</dbReference>
<protein>
    <recommendedName>
        <fullName evidence="4 16">NADH-ubiquinone oxidoreductase chain 4</fullName>
        <ecNumber evidence="3 16">7.1.1.2</ecNumber>
    </recommendedName>
</protein>
<organism evidence="19">
    <name type="scientific">Dendrocygna javanica</name>
    <name type="common">lesser whistling duck</name>
    <dbReference type="NCBI Taxonomy" id="60182"/>
    <lineage>
        <taxon>Eukaryota</taxon>
        <taxon>Metazoa</taxon>
        <taxon>Chordata</taxon>
        <taxon>Craniata</taxon>
        <taxon>Vertebrata</taxon>
        <taxon>Euteleostomi</taxon>
        <taxon>Archelosauria</taxon>
        <taxon>Archosauria</taxon>
        <taxon>Dinosauria</taxon>
        <taxon>Saurischia</taxon>
        <taxon>Theropoda</taxon>
        <taxon>Coelurosauria</taxon>
        <taxon>Aves</taxon>
        <taxon>Neognathae</taxon>
        <taxon>Galloanserae</taxon>
        <taxon>Anseriformes</taxon>
        <taxon>Anatidae</taxon>
        <taxon>Dendrocygninae</taxon>
        <taxon>Dendrocygna</taxon>
    </lineage>
</organism>
<feature type="transmembrane region" description="Helical" evidence="16">
    <location>
        <begin position="100"/>
        <end position="133"/>
    </location>
</feature>
<feature type="transmembrane region" description="Helical" evidence="16">
    <location>
        <begin position="27"/>
        <end position="49"/>
    </location>
</feature>
<dbReference type="InterPro" id="IPR000260">
    <property type="entry name" value="NADH4_N"/>
</dbReference>
<evidence type="ECO:0000256" key="13">
    <source>
        <dbReference type="ARBA" id="ARBA00023128"/>
    </source>
</evidence>
<dbReference type="GO" id="GO:0031966">
    <property type="term" value="C:mitochondrial membrane"/>
    <property type="evidence" value="ECO:0007669"/>
    <property type="project" value="UniProtKB-SubCell"/>
</dbReference>
<evidence type="ECO:0000259" key="17">
    <source>
        <dbReference type="Pfam" id="PF00361"/>
    </source>
</evidence>
<gene>
    <name evidence="19" type="primary">ND4</name>
</gene>
<feature type="transmembrane region" description="Helical" evidence="16">
    <location>
        <begin position="435"/>
        <end position="454"/>
    </location>
</feature>
<feature type="domain" description="NADH:quinone oxidoreductase/Mrp antiporter transmembrane" evidence="17">
    <location>
        <begin position="112"/>
        <end position="403"/>
    </location>
</feature>
<accession>C5H9Y1</accession>
<dbReference type="Pfam" id="PF00361">
    <property type="entry name" value="Proton_antipo_M"/>
    <property type="match status" value="1"/>
</dbReference>
<evidence type="ECO:0000256" key="3">
    <source>
        <dbReference type="ARBA" id="ARBA00012944"/>
    </source>
</evidence>
<dbReference type="Pfam" id="PF01059">
    <property type="entry name" value="Oxidored_q5_N"/>
    <property type="match status" value="1"/>
</dbReference>
<dbReference type="AlphaFoldDB" id="C5H9Y1"/>
<keyword evidence="5 16" id="KW-0813">Transport</keyword>
<evidence type="ECO:0000256" key="5">
    <source>
        <dbReference type="ARBA" id="ARBA00022448"/>
    </source>
</evidence>
<proteinExistence type="inferred from homology"/>
<dbReference type="GO" id="GO:0008137">
    <property type="term" value="F:NADH dehydrogenase (ubiquinone) activity"/>
    <property type="evidence" value="ECO:0007669"/>
    <property type="project" value="UniProtKB-UniRule"/>
</dbReference>
<comment type="catalytic activity">
    <reaction evidence="15 16">
        <text>a ubiquinone + NADH + 5 H(+)(in) = a ubiquinol + NAD(+) + 4 H(+)(out)</text>
        <dbReference type="Rhea" id="RHEA:29091"/>
        <dbReference type="Rhea" id="RHEA-COMP:9565"/>
        <dbReference type="Rhea" id="RHEA-COMP:9566"/>
        <dbReference type="ChEBI" id="CHEBI:15378"/>
        <dbReference type="ChEBI" id="CHEBI:16389"/>
        <dbReference type="ChEBI" id="CHEBI:17976"/>
        <dbReference type="ChEBI" id="CHEBI:57540"/>
        <dbReference type="ChEBI" id="CHEBI:57945"/>
        <dbReference type="EC" id="7.1.1.2"/>
    </reaction>
</comment>
<dbReference type="NCBIfam" id="TIGR01972">
    <property type="entry name" value="NDH_I_M"/>
    <property type="match status" value="1"/>
</dbReference>
<keyword evidence="7 16" id="KW-0812">Transmembrane</keyword>
<keyword evidence="13 16" id="KW-0496">Mitochondrion</keyword>
<dbReference type="GO" id="GO:0003954">
    <property type="term" value="F:NADH dehydrogenase activity"/>
    <property type="evidence" value="ECO:0007669"/>
    <property type="project" value="TreeGrafter"/>
</dbReference>
<evidence type="ECO:0000256" key="6">
    <source>
        <dbReference type="ARBA" id="ARBA00022660"/>
    </source>
</evidence>